<evidence type="ECO:0000313" key="3">
    <source>
        <dbReference type="Proteomes" id="UP001071230"/>
    </source>
</evidence>
<dbReference type="Proteomes" id="UP000836597">
    <property type="component" value="Chromosome"/>
</dbReference>
<evidence type="ECO:0000313" key="1">
    <source>
        <dbReference type="EMBL" id="CAA7601760.1"/>
    </source>
</evidence>
<reference evidence="2" key="1">
    <citation type="submission" date="2014-11" db="EMBL/GenBank/DDBJ databases">
        <authorList>
            <person name="Hornung B.V."/>
        </authorList>
    </citation>
    <scope>NUCLEOTIDE SEQUENCE</scope>
    <source>
        <strain evidence="2">INE</strain>
    </source>
</reference>
<dbReference type="EMBL" id="CDGJ01000110">
    <property type="protein sequence ID" value="CEJ09021.1"/>
    <property type="molecule type" value="Genomic_DNA"/>
</dbReference>
<dbReference type="AlphaFoldDB" id="A0A8S0X5L6"/>
<protein>
    <submittedName>
        <fullName evidence="1">Uncharacterized protein</fullName>
    </submittedName>
</protein>
<keyword evidence="3" id="KW-1185">Reference proteome</keyword>
<evidence type="ECO:0000313" key="2">
    <source>
        <dbReference type="EMBL" id="CEJ09021.1"/>
    </source>
</evidence>
<accession>A0A8S0X5L6</accession>
<dbReference type="EMBL" id="LR746496">
    <property type="protein sequence ID" value="CAA7601760.1"/>
    <property type="molecule type" value="Genomic_DNA"/>
</dbReference>
<reference evidence="1" key="2">
    <citation type="submission" date="2020-01" db="EMBL/GenBank/DDBJ databases">
        <authorList>
            <person name="Hornung B."/>
        </authorList>
    </citation>
    <scope>NUCLEOTIDE SEQUENCE</scope>
    <source>
        <strain evidence="1">PacBioINE</strain>
    </source>
</reference>
<sequence length="59" mass="6558">MGAGLPLSWAAGRRERFPRVAKVNSDRRIGAAAKRWVRERQRFALILRGMSVGSAFTTA</sequence>
<organism evidence="1">
    <name type="scientific">Acididesulfobacillus acetoxydans</name>
    <dbReference type="NCBI Taxonomy" id="1561005"/>
    <lineage>
        <taxon>Bacteria</taxon>
        <taxon>Bacillati</taxon>
        <taxon>Bacillota</taxon>
        <taxon>Clostridia</taxon>
        <taxon>Eubacteriales</taxon>
        <taxon>Peptococcaceae</taxon>
        <taxon>Acididesulfobacillus</taxon>
    </lineage>
</organism>
<dbReference type="KEGG" id="aacx:DEACI_2428"/>
<gene>
    <name evidence="1" type="ORF">DEACI_2428</name>
    <name evidence="2" type="ORF">DEACI_3504</name>
</gene>
<name>A0A8S0X5L6_9FIRM</name>
<proteinExistence type="predicted"/>
<dbReference type="Proteomes" id="UP001071230">
    <property type="component" value="Unassembled WGS sequence"/>
</dbReference>